<dbReference type="PANTHER" id="PTHR44196:SF3">
    <property type="entry name" value="SHORT CHAIN DEHYDROGENASE FAMILY PROTEIN"/>
    <property type="match status" value="1"/>
</dbReference>
<protein>
    <submittedName>
        <fullName evidence="4">Short-chain dehydrogenase</fullName>
    </submittedName>
</protein>
<dbReference type="InterPro" id="IPR057326">
    <property type="entry name" value="KR_dom"/>
</dbReference>
<dbReference type="InterPro" id="IPR020904">
    <property type="entry name" value="Sc_DH/Rdtase_CS"/>
</dbReference>
<keyword evidence="2" id="KW-0560">Oxidoreductase</keyword>
<comment type="similarity">
    <text evidence="1">Belongs to the short-chain dehydrogenases/reductases (SDR) family.</text>
</comment>
<dbReference type="GO" id="GO:0016020">
    <property type="term" value="C:membrane"/>
    <property type="evidence" value="ECO:0007669"/>
    <property type="project" value="TreeGrafter"/>
</dbReference>
<keyword evidence="5" id="KW-1185">Reference proteome</keyword>
<evidence type="ECO:0000256" key="2">
    <source>
        <dbReference type="ARBA" id="ARBA00023002"/>
    </source>
</evidence>
<dbReference type="AlphaFoldDB" id="A0A0T5NWK1"/>
<dbReference type="RefSeq" id="WP_057791657.1">
    <property type="nucleotide sequence ID" value="NZ_LAXJ01000006.1"/>
</dbReference>
<dbReference type="InterPro" id="IPR002347">
    <property type="entry name" value="SDR_fam"/>
</dbReference>
<dbReference type="Proteomes" id="UP000051295">
    <property type="component" value="Unassembled WGS sequence"/>
</dbReference>
<dbReference type="PATRIC" id="fig|1641875.4.peg.3755"/>
<dbReference type="EMBL" id="LAXJ01000006">
    <property type="protein sequence ID" value="KRS13303.1"/>
    <property type="molecule type" value="Genomic_DNA"/>
</dbReference>
<dbReference type="PROSITE" id="PS00061">
    <property type="entry name" value="ADH_SHORT"/>
    <property type="match status" value="1"/>
</dbReference>
<dbReference type="OrthoDB" id="335726at2"/>
<evidence type="ECO:0000259" key="3">
    <source>
        <dbReference type="SMART" id="SM00822"/>
    </source>
</evidence>
<gene>
    <name evidence="4" type="ORF">XM53_06860</name>
</gene>
<evidence type="ECO:0000313" key="4">
    <source>
        <dbReference type="EMBL" id="KRS13303.1"/>
    </source>
</evidence>
<dbReference type="PRINTS" id="PR00081">
    <property type="entry name" value="GDHRDH"/>
</dbReference>
<dbReference type="SUPFAM" id="SSF51735">
    <property type="entry name" value="NAD(P)-binding Rossmann-fold domains"/>
    <property type="match status" value="1"/>
</dbReference>
<accession>A0A0T5NWK1</accession>
<organism evidence="4 5">
    <name type="scientific">Roseovarius atlanticus</name>
    <dbReference type="NCBI Taxonomy" id="1641875"/>
    <lineage>
        <taxon>Bacteria</taxon>
        <taxon>Pseudomonadati</taxon>
        <taxon>Pseudomonadota</taxon>
        <taxon>Alphaproteobacteria</taxon>
        <taxon>Rhodobacterales</taxon>
        <taxon>Roseobacteraceae</taxon>
        <taxon>Roseovarius</taxon>
    </lineage>
</organism>
<dbReference type="Gene3D" id="3.40.50.720">
    <property type="entry name" value="NAD(P)-binding Rossmann-like Domain"/>
    <property type="match status" value="1"/>
</dbReference>
<proteinExistence type="inferred from homology"/>
<dbReference type="STRING" id="1641875.XM53_06860"/>
<evidence type="ECO:0000256" key="1">
    <source>
        <dbReference type="ARBA" id="ARBA00006484"/>
    </source>
</evidence>
<dbReference type="Pfam" id="PF00106">
    <property type="entry name" value="adh_short"/>
    <property type="match status" value="1"/>
</dbReference>
<comment type="caution">
    <text evidence="4">The sequence shown here is derived from an EMBL/GenBank/DDBJ whole genome shotgun (WGS) entry which is preliminary data.</text>
</comment>
<sequence>MMDWTGKRYWLVGASEGLGAALARKLSAVGAEVILSARSEGRLKEVAEMLPGRSSVVTVDVTDEESVKAAAEEVGEIDGVVTLAGVYWPMKATEWEPEQVTAMADVNFTGTVRVLNHVVPKMVARDHGHIVVTGSLVGFRGLPGAIGYGASKAGIMSLAQSMRADLWRTGVLVQCANPGFIRTRLTDKNDFKMPGLMEPEEAAQIMFELMNDENAFDRNFPSWFSLVFRGARFLPNWLYFRLFA</sequence>
<dbReference type="SMART" id="SM00822">
    <property type="entry name" value="PKS_KR"/>
    <property type="match status" value="1"/>
</dbReference>
<dbReference type="InterPro" id="IPR036291">
    <property type="entry name" value="NAD(P)-bd_dom_sf"/>
</dbReference>
<dbReference type="PANTHER" id="PTHR44196">
    <property type="entry name" value="DEHYDROGENASE/REDUCTASE SDR FAMILY MEMBER 7B"/>
    <property type="match status" value="1"/>
</dbReference>
<dbReference type="GO" id="GO:0016491">
    <property type="term" value="F:oxidoreductase activity"/>
    <property type="evidence" value="ECO:0007669"/>
    <property type="project" value="UniProtKB-KW"/>
</dbReference>
<evidence type="ECO:0000313" key="5">
    <source>
        <dbReference type="Proteomes" id="UP000051295"/>
    </source>
</evidence>
<name>A0A0T5NWK1_9RHOB</name>
<reference evidence="4 5" key="1">
    <citation type="submission" date="2015-04" db="EMBL/GenBank/DDBJ databases">
        <title>The draft genome sequence of Roseovarius sp.R12b.</title>
        <authorList>
            <person name="Li G."/>
            <person name="Lai Q."/>
            <person name="Shao Z."/>
            <person name="Yan P."/>
        </authorList>
    </citation>
    <scope>NUCLEOTIDE SEQUENCE [LARGE SCALE GENOMIC DNA]</scope>
    <source>
        <strain evidence="4 5">R12B</strain>
    </source>
</reference>
<feature type="domain" description="Ketoreductase" evidence="3">
    <location>
        <begin position="7"/>
        <end position="181"/>
    </location>
</feature>